<evidence type="ECO:0000313" key="3">
    <source>
        <dbReference type="EMBL" id="KAF1014667.1"/>
    </source>
</evidence>
<evidence type="ECO:0000256" key="2">
    <source>
        <dbReference type="SAM" id="Phobius"/>
    </source>
</evidence>
<dbReference type="Pfam" id="PF04304">
    <property type="entry name" value="DUF454"/>
    <property type="match status" value="1"/>
</dbReference>
<accession>A0A7V8FFN5</accession>
<dbReference type="PANTHER" id="PTHR35813:SF1">
    <property type="entry name" value="INNER MEMBRANE PROTEIN YBAN"/>
    <property type="match status" value="1"/>
</dbReference>
<reference evidence="4" key="1">
    <citation type="journal article" date="2020" name="MBio">
        <title>Horizontal gene transfer to a defensive symbiont with a reduced genome amongst a multipartite beetle microbiome.</title>
        <authorList>
            <person name="Waterworth S.C."/>
            <person name="Florez L.V."/>
            <person name="Rees E.R."/>
            <person name="Hertweck C."/>
            <person name="Kaltenpoth M."/>
            <person name="Kwan J.C."/>
        </authorList>
    </citation>
    <scope>NUCLEOTIDE SEQUENCE [LARGE SCALE GENOMIC DNA]</scope>
</reference>
<dbReference type="AlphaFoldDB" id="A0A7V8FFN5"/>
<sequence>MIRWFWFFVGWLMVAPGIIGELLPVMPTTIFLILAVWCFSRSSPRFEAWLLNHPRYGRPLRQWKEQGAISNKGKCFAGGGMALGYVLFYLGAHPSWKLALGVGLFFIASAAYVLSRPTPRELPAAPASGEPPRP</sequence>
<protein>
    <recommendedName>
        <fullName evidence="1">Inner membrane protein</fullName>
    </recommendedName>
</protein>
<comment type="subcellular location">
    <subcellularLocation>
        <location evidence="1">Cell inner membrane</location>
        <topology evidence="1">Multi-pass membrane protein</topology>
    </subcellularLocation>
</comment>
<feature type="transmembrane region" description="Helical" evidence="2">
    <location>
        <begin position="98"/>
        <end position="115"/>
    </location>
</feature>
<evidence type="ECO:0000313" key="4">
    <source>
        <dbReference type="Proteomes" id="UP000487117"/>
    </source>
</evidence>
<feature type="transmembrane region" description="Helical" evidence="2">
    <location>
        <begin position="73"/>
        <end position="92"/>
    </location>
</feature>
<name>A0A7V8FFN5_STEMA</name>
<keyword evidence="1" id="KW-1003">Cell membrane</keyword>
<dbReference type="EMBL" id="WNDS01000003">
    <property type="protein sequence ID" value="KAF1014667.1"/>
    <property type="molecule type" value="Genomic_DNA"/>
</dbReference>
<keyword evidence="2" id="KW-1133">Transmembrane helix</keyword>
<keyword evidence="2" id="KW-0812">Transmembrane</keyword>
<dbReference type="PANTHER" id="PTHR35813">
    <property type="entry name" value="INNER MEMBRANE PROTEIN YBAN"/>
    <property type="match status" value="1"/>
</dbReference>
<dbReference type="Proteomes" id="UP000487117">
    <property type="component" value="Unassembled WGS sequence"/>
</dbReference>
<organism evidence="3 4">
    <name type="scientific">Stenotrophomonas maltophilia</name>
    <name type="common">Pseudomonas maltophilia</name>
    <name type="synonym">Xanthomonas maltophilia</name>
    <dbReference type="NCBI Taxonomy" id="40324"/>
    <lineage>
        <taxon>Bacteria</taxon>
        <taxon>Pseudomonadati</taxon>
        <taxon>Pseudomonadota</taxon>
        <taxon>Gammaproteobacteria</taxon>
        <taxon>Lysobacterales</taxon>
        <taxon>Lysobacteraceae</taxon>
        <taxon>Stenotrophomonas</taxon>
        <taxon>Stenotrophomonas maltophilia group</taxon>
    </lineage>
</organism>
<evidence type="ECO:0000256" key="1">
    <source>
        <dbReference type="PIRNR" id="PIRNR016789"/>
    </source>
</evidence>
<gene>
    <name evidence="3" type="primary">ybaN</name>
    <name evidence="3" type="ORF">GAK31_02154</name>
</gene>
<proteinExistence type="predicted"/>
<dbReference type="InterPro" id="IPR007401">
    <property type="entry name" value="DUF454"/>
</dbReference>
<comment type="caution">
    <text evidence="3">The sequence shown here is derived from an EMBL/GenBank/DDBJ whole genome shotgun (WGS) entry which is preliminary data.</text>
</comment>
<keyword evidence="1" id="KW-0997">Cell inner membrane</keyword>
<keyword evidence="1 2" id="KW-0472">Membrane</keyword>
<dbReference type="PIRSF" id="PIRSF016789">
    <property type="entry name" value="DUF454"/>
    <property type="match status" value="1"/>
</dbReference>
<dbReference type="GO" id="GO:0005886">
    <property type="term" value="C:plasma membrane"/>
    <property type="evidence" value="ECO:0007669"/>
    <property type="project" value="UniProtKB-SubCell"/>
</dbReference>